<organism evidence="5 6">
    <name type="scientific">Tritonibacter mobilis F1926</name>
    <dbReference type="NCBI Taxonomy" id="1265309"/>
    <lineage>
        <taxon>Bacteria</taxon>
        <taxon>Pseudomonadati</taxon>
        <taxon>Pseudomonadota</taxon>
        <taxon>Alphaproteobacteria</taxon>
        <taxon>Rhodobacterales</taxon>
        <taxon>Paracoccaceae</taxon>
        <taxon>Tritonibacter</taxon>
    </lineage>
</organism>
<dbReference type="PANTHER" id="PTHR43130">
    <property type="entry name" value="ARAC-FAMILY TRANSCRIPTIONAL REGULATOR"/>
    <property type="match status" value="1"/>
</dbReference>
<dbReference type="GO" id="GO:0043565">
    <property type="term" value="F:sequence-specific DNA binding"/>
    <property type="evidence" value="ECO:0007669"/>
    <property type="project" value="InterPro"/>
</dbReference>
<proteinExistence type="predicted"/>
<dbReference type="GeneID" id="28251825"/>
<dbReference type="InterPro" id="IPR020449">
    <property type="entry name" value="Tscrpt_reg_AraC-type_HTH"/>
</dbReference>
<gene>
    <name evidence="5" type="ORF">K529_018285</name>
</gene>
<dbReference type="InterPro" id="IPR018060">
    <property type="entry name" value="HTH_AraC"/>
</dbReference>
<dbReference type="SUPFAM" id="SSF46689">
    <property type="entry name" value="Homeodomain-like"/>
    <property type="match status" value="2"/>
</dbReference>
<dbReference type="Proteomes" id="UP000013243">
    <property type="component" value="Plasmid unnamed1"/>
</dbReference>
<dbReference type="KEGG" id="rmb:K529_018285"/>
<accession>A0A1B1A812</accession>
<keyword evidence="2" id="KW-0238">DNA-binding</keyword>
<evidence type="ECO:0000313" key="6">
    <source>
        <dbReference type="Proteomes" id="UP000013243"/>
    </source>
</evidence>
<dbReference type="PROSITE" id="PS00041">
    <property type="entry name" value="HTH_ARAC_FAMILY_1"/>
    <property type="match status" value="1"/>
</dbReference>
<dbReference type="InterPro" id="IPR002818">
    <property type="entry name" value="DJ-1/PfpI"/>
</dbReference>
<protein>
    <submittedName>
        <fullName evidence="5">AraC family transcriptional regulator</fullName>
    </submittedName>
</protein>
<dbReference type="OrthoDB" id="186587at2"/>
<evidence type="ECO:0000256" key="3">
    <source>
        <dbReference type="ARBA" id="ARBA00023163"/>
    </source>
</evidence>
<name>A0A1B1A812_9RHOB</name>
<dbReference type="SUPFAM" id="SSF52317">
    <property type="entry name" value="Class I glutamine amidotransferase-like"/>
    <property type="match status" value="1"/>
</dbReference>
<dbReference type="InterPro" id="IPR009057">
    <property type="entry name" value="Homeodomain-like_sf"/>
</dbReference>
<keyword evidence="3" id="KW-0804">Transcription</keyword>
<sequence>MQSTPNNPVVLIDAPGAQRAALWGLADLFALIPRLSPSSRALDLQICSWDALPSKPVAAFVFVPSIEDTRPAPDHPLVDWAAQQHAQGALACSVCAGAFWLGQAGLLDHRPATTHWALEAEFRQAFPDVRLAPEHILVDDHDVITAGGLMAWTDLGLHLTGRWYGAEMVTRLARHLLIDPSGREQRAYSSFAPPRHHGNMPVLAAQRHMDRHYGMPLTVPTLAAVANLSERSFVRHFTAATGLPPATYLQALRVEKARGALERGQDSIAQIAWDVGYRDVPAFARAFKSVTGLTPGAYRERFRAHQG</sequence>
<dbReference type="InterPro" id="IPR018062">
    <property type="entry name" value="HTH_AraC-typ_CS"/>
</dbReference>
<dbReference type="EMBL" id="CP015231">
    <property type="protein sequence ID" value="ANP42712.1"/>
    <property type="molecule type" value="Genomic_DNA"/>
</dbReference>
<keyword evidence="5" id="KW-0614">Plasmid</keyword>
<evidence type="ECO:0000313" key="5">
    <source>
        <dbReference type="EMBL" id="ANP42712.1"/>
    </source>
</evidence>
<dbReference type="Pfam" id="PF12833">
    <property type="entry name" value="HTH_18"/>
    <property type="match status" value="1"/>
</dbReference>
<dbReference type="AlphaFoldDB" id="A0A1B1A812"/>
<dbReference type="PANTHER" id="PTHR43130:SF3">
    <property type="entry name" value="HTH-TYPE TRANSCRIPTIONAL REGULATOR RV1931C"/>
    <property type="match status" value="1"/>
</dbReference>
<dbReference type="PROSITE" id="PS01124">
    <property type="entry name" value="HTH_ARAC_FAMILY_2"/>
    <property type="match status" value="1"/>
</dbReference>
<dbReference type="Gene3D" id="3.40.50.880">
    <property type="match status" value="1"/>
</dbReference>
<evidence type="ECO:0000259" key="4">
    <source>
        <dbReference type="PROSITE" id="PS01124"/>
    </source>
</evidence>
<dbReference type="InterPro" id="IPR052158">
    <property type="entry name" value="INH-QAR"/>
</dbReference>
<feature type="domain" description="HTH araC/xylS-type" evidence="4">
    <location>
        <begin position="203"/>
        <end position="301"/>
    </location>
</feature>
<dbReference type="InterPro" id="IPR029062">
    <property type="entry name" value="Class_I_gatase-like"/>
</dbReference>
<dbReference type="SMART" id="SM00342">
    <property type="entry name" value="HTH_ARAC"/>
    <property type="match status" value="1"/>
</dbReference>
<keyword evidence="1" id="KW-0805">Transcription regulation</keyword>
<geneLocation type="plasmid" evidence="5 6">
    <name>unnamed1</name>
</geneLocation>
<dbReference type="Gene3D" id="1.10.10.60">
    <property type="entry name" value="Homeodomain-like"/>
    <property type="match status" value="1"/>
</dbReference>
<dbReference type="Pfam" id="PF01965">
    <property type="entry name" value="DJ-1_PfpI"/>
    <property type="match status" value="1"/>
</dbReference>
<dbReference type="GO" id="GO:0003700">
    <property type="term" value="F:DNA-binding transcription factor activity"/>
    <property type="evidence" value="ECO:0007669"/>
    <property type="project" value="InterPro"/>
</dbReference>
<dbReference type="PRINTS" id="PR00032">
    <property type="entry name" value="HTHARAC"/>
</dbReference>
<reference evidence="5 6" key="1">
    <citation type="journal article" date="2016" name="ISME J.">
        <title>Global occurrence and heterogeneity of the Roseobacter-clade species Ruegeria mobilis.</title>
        <authorList>
            <person name="Sonnenschein E."/>
            <person name="Gram L."/>
        </authorList>
    </citation>
    <scope>NUCLEOTIDE SEQUENCE [LARGE SCALE GENOMIC DNA]</scope>
    <source>
        <strain evidence="5 6">F1926</strain>
        <plasmid evidence="5 6">unnamed1</plasmid>
    </source>
</reference>
<evidence type="ECO:0000256" key="1">
    <source>
        <dbReference type="ARBA" id="ARBA00023015"/>
    </source>
</evidence>
<evidence type="ECO:0000256" key="2">
    <source>
        <dbReference type="ARBA" id="ARBA00023125"/>
    </source>
</evidence>
<dbReference type="RefSeq" id="WP_040643413.1">
    <property type="nucleotide sequence ID" value="NZ_CP015231.1"/>
</dbReference>